<dbReference type="Proteomes" id="UP000193560">
    <property type="component" value="Unassembled WGS sequence"/>
</dbReference>
<comment type="similarity">
    <text evidence="3">Belongs to the CENP-T/CNN1 family.</text>
</comment>
<proteinExistence type="inferred from homology"/>
<dbReference type="InterPro" id="IPR028255">
    <property type="entry name" value="CENP-T"/>
</dbReference>
<comment type="caution">
    <text evidence="7">The sequence shown here is derived from an EMBL/GenBank/DDBJ whole genome shotgun (WGS) entry which is preliminary data.</text>
</comment>
<dbReference type="EMBL" id="MCGE01000004">
    <property type="protein sequence ID" value="ORZ22610.1"/>
    <property type="molecule type" value="Genomic_DNA"/>
</dbReference>
<dbReference type="AlphaFoldDB" id="A0A1X2IV07"/>
<dbReference type="GO" id="GO:0000278">
    <property type="term" value="P:mitotic cell cycle"/>
    <property type="evidence" value="ECO:0007669"/>
    <property type="project" value="TreeGrafter"/>
</dbReference>
<dbReference type="STRING" id="90262.A0A1X2IV07"/>
<organism evidence="7 8">
    <name type="scientific">Absidia repens</name>
    <dbReference type="NCBI Taxonomy" id="90262"/>
    <lineage>
        <taxon>Eukaryota</taxon>
        <taxon>Fungi</taxon>
        <taxon>Fungi incertae sedis</taxon>
        <taxon>Mucoromycota</taxon>
        <taxon>Mucoromycotina</taxon>
        <taxon>Mucoromycetes</taxon>
        <taxon>Mucorales</taxon>
        <taxon>Cunninghamellaceae</taxon>
        <taxon>Absidia</taxon>
    </lineage>
</organism>
<keyword evidence="8" id="KW-1185">Reference proteome</keyword>
<sequence length="141" mass="16214">MVRMLWIIMALRNKANLSRTMIKCSDNLPEIRKYFGNPMLRSLFQSGVSNGTTLPTAVNPALEQATSLFFDQLCDDLEAYALHNGTTDINKKEVELLMTRQRVLDENTSLEVLAHEHLPRELWDQLCVSALADNYLYPERR</sequence>
<dbReference type="GO" id="GO:0003677">
    <property type="term" value="F:DNA binding"/>
    <property type="evidence" value="ECO:0007669"/>
    <property type="project" value="InterPro"/>
</dbReference>
<feature type="domain" description="CENP-T/Histone H4 histone fold" evidence="6">
    <location>
        <begin position="58"/>
        <end position="127"/>
    </location>
</feature>
<reference evidence="7 8" key="1">
    <citation type="submission" date="2016-07" db="EMBL/GenBank/DDBJ databases">
        <title>Pervasive Adenine N6-methylation of Active Genes in Fungi.</title>
        <authorList>
            <consortium name="DOE Joint Genome Institute"/>
            <person name="Mondo S.J."/>
            <person name="Dannebaum R.O."/>
            <person name="Kuo R.C."/>
            <person name="Labutti K."/>
            <person name="Haridas S."/>
            <person name="Kuo A."/>
            <person name="Salamov A."/>
            <person name="Ahrendt S.R."/>
            <person name="Lipzen A."/>
            <person name="Sullivan W."/>
            <person name="Andreopoulos W.B."/>
            <person name="Clum A."/>
            <person name="Lindquist E."/>
            <person name="Daum C."/>
            <person name="Ramamoorthy G.K."/>
            <person name="Gryganskyi A."/>
            <person name="Culley D."/>
            <person name="Magnuson J.K."/>
            <person name="James T.Y."/>
            <person name="O'Malley M.A."/>
            <person name="Stajich J.E."/>
            <person name="Spatafora J.W."/>
            <person name="Visel A."/>
            <person name="Grigoriev I.V."/>
        </authorList>
    </citation>
    <scope>NUCLEOTIDE SEQUENCE [LARGE SCALE GENOMIC DNA]</scope>
    <source>
        <strain evidence="7 8">NRRL 1336</strain>
    </source>
</reference>
<name>A0A1X2IV07_9FUNG</name>
<keyword evidence="5" id="KW-0539">Nucleus</keyword>
<dbReference type="PANTHER" id="PTHR46904">
    <property type="entry name" value="CENTROMERE PROTEIN T"/>
    <property type="match status" value="1"/>
</dbReference>
<dbReference type="Pfam" id="PF15511">
    <property type="entry name" value="CENP-T_C"/>
    <property type="match status" value="1"/>
</dbReference>
<evidence type="ECO:0000256" key="3">
    <source>
        <dbReference type="ARBA" id="ARBA00010137"/>
    </source>
</evidence>
<dbReference type="GO" id="GO:0007059">
    <property type="term" value="P:chromosome segregation"/>
    <property type="evidence" value="ECO:0007669"/>
    <property type="project" value="TreeGrafter"/>
</dbReference>
<accession>A0A1X2IV07</accession>
<gene>
    <name evidence="7" type="ORF">BCR42DRAFT_171733</name>
</gene>
<dbReference type="SUPFAM" id="SSF47113">
    <property type="entry name" value="Histone-fold"/>
    <property type="match status" value="1"/>
</dbReference>
<dbReference type="PANTHER" id="PTHR46904:SF1">
    <property type="entry name" value="CENTROMERE PROTEIN T"/>
    <property type="match status" value="1"/>
</dbReference>
<evidence type="ECO:0000313" key="7">
    <source>
        <dbReference type="EMBL" id="ORZ22610.1"/>
    </source>
</evidence>
<dbReference type="InterPro" id="IPR035425">
    <property type="entry name" value="CENP-T/H4_C"/>
</dbReference>
<dbReference type="GO" id="GO:0005634">
    <property type="term" value="C:nucleus"/>
    <property type="evidence" value="ECO:0007669"/>
    <property type="project" value="UniProtKB-SubCell"/>
</dbReference>
<dbReference type="GO" id="GO:0000776">
    <property type="term" value="C:kinetochore"/>
    <property type="evidence" value="ECO:0007669"/>
    <property type="project" value="InterPro"/>
</dbReference>
<dbReference type="Gene3D" id="1.10.20.10">
    <property type="entry name" value="Histone, subunit A"/>
    <property type="match status" value="1"/>
</dbReference>
<evidence type="ECO:0000259" key="6">
    <source>
        <dbReference type="Pfam" id="PF15511"/>
    </source>
</evidence>
<protein>
    <recommendedName>
        <fullName evidence="6">CENP-T/Histone H4 histone fold domain-containing protein</fullName>
    </recommendedName>
</protein>
<evidence type="ECO:0000256" key="4">
    <source>
        <dbReference type="ARBA" id="ARBA00022454"/>
    </source>
</evidence>
<dbReference type="GO" id="GO:0046982">
    <property type="term" value="F:protein heterodimerization activity"/>
    <property type="evidence" value="ECO:0007669"/>
    <property type="project" value="InterPro"/>
</dbReference>
<evidence type="ECO:0000256" key="5">
    <source>
        <dbReference type="ARBA" id="ARBA00023242"/>
    </source>
</evidence>
<evidence type="ECO:0000256" key="1">
    <source>
        <dbReference type="ARBA" id="ARBA00004123"/>
    </source>
</evidence>
<dbReference type="GO" id="GO:0051382">
    <property type="term" value="P:kinetochore assembly"/>
    <property type="evidence" value="ECO:0007669"/>
    <property type="project" value="InterPro"/>
</dbReference>
<evidence type="ECO:0000313" key="8">
    <source>
        <dbReference type="Proteomes" id="UP000193560"/>
    </source>
</evidence>
<dbReference type="CDD" id="cd22920">
    <property type="entry name" value="HFD_CENP-T"/>
    <property type="match status" value="1"/>
</dbReference>
<dbReference type="InterPro" id="IPR009072">
    <property type="entry name" value="Histone-fold"/>
</dbReference>
<dbReference type="OrthoDB" id="10071681at2759"/>
<keyword evidence="4" id="KW-0158">Chromosome</keyword>
<evidence type="ECO:0000256" key="2">
    <source>
        <dbReference type="ARBA" id="ARBA00004286"/>
    </source>
</evidence>
<comment type="subcellular location">
    <subcellularLocation>
        <location evidence="2">Chromosome</location>
    </subcellularLocation>
    <subcellularLocation>
        <location evidence="1">Nucleus</location>
    </subcellularLocation>
</comment>